<protein>
    <submittedName>
        <fullName evidence="3">Cupin domain-containing protein</fullName>
    </submittedName>
</protein>
<accession>A0ABU1DEY5</accession>
<dbReference type="Proteomes" id="UP001181622">
    <property type="component" value="Unassembled WGS sequence"/>
</dbReference>
<keyword evidence="4" id="KW-1185">Reference proteome</keyword>
<evidence type="ECO:0000256" key="1">
    <source>
        <dbReference type="SAM" id="MobiDB-lite"/>
    </source>
</evidence>
<gene>
    <name evidence="3" type="ORF">IHQ68_08595</name>
</gene>
<feature type="region of interest" description="Disordered" evidence="1">
    <location>
        <begin position="109"/>
        <end position="130"/>
    </location>
</feature>
<dbReference type="InterPro" id="IPR011051">
    <property type="entry name" value="RmlC_Cupin_sf"/>
</dbReference>
<sequence>MSKPQALWFMNGRVTIDVAQADNDDGISVITHEVPSGDGPPLHVHREEDEIFVVLEGKLKLTVGEESLTAEPGGTLLINRGVPHGYKVVSPGKARFLTITRGGFENLVRQSSRPAGGDGLPPLAEPTPDQKEKLAAIASANGVDMVGPPID</sequence>
<name>A0ABU1DEY5_9HYPH</name>
<evidence type="ECO:0000313" key="3">
    <source>
        <dbReference type="EMBL" id="MDR4306675.1"/>
    </source>
</evidence>
<feature type="domain" description="Cupin type-2" evidence="2">
    <location>
        <begin position="33"/>
        <end position="99"/>
    </location>
</feature>
<evidence type="ECO:0000259" key="2">
    <source>
        <dbReference type="Pfam" id="PF07883"/>
    </source>
</evidence>
<dbReference type="InterPro" id="IPR013096">
    <property type="entry name" value="Cupin_2"/>
</dbReference>
<dbReference type="InterPro" id="IPR014710">
    <property type="entry name" value="RmlC-like_jellyroll"/>
</dbReference>
<dbReference type="SUPFAM" id="SSF51182">
    <property type="entry name" value="RmlC-like cupins"/>
    <property type="match status" value="1"/>
</dbReference>
<comment type="caution">
    <text evidence="3">The sequence shown here is derived from an EMBL/GenBank/DDBJ whole genome shotgun (WGS) entry which is preliminary data.</text>
</comment>
<proteinExistence type="predicted"/>
<dbReference type="Gene3D" id="2.60.120.10">
    <property type="entry name" value="Jelly Rolls"/>
    <property type="match status" value="1"/>
</dbReference>
<dbReference type="EMBL" id="JADBEO010000014">
    <property type="protein sequence ID" value="MDR4306675.1"/>
    <property type="molecule type" value="Genomic_DNA"/>
</dbReference>
<organism evidence="3 4">
    <name type="scientific">Chelatococcus sambhunathii</name>
    <dbReference type="NCBI Taxonomy" id="363953"/>
    <lineage>
        <taxon>Bacteria</taxon>
        <taxon>Pseudomonadati</taxon>
        <taxon>Pseudomonadota</taxon>
        <taxon>Alphaproteobacteria</taxon>
        <taxon>Hyphomicrobiales</taxon>
        <taxon>Chelatococcaceae</taxon>
        <taxon>Chelatococcus</taxon>
    </lineage>
</organism>
<reference evidence="3" key="1">
    <citation type="submission" date="2020-10" db="EMBL/GenBank/DDBJ databases">
        <authorList>
            <person name="Abbas A."/>
            <person name="Razzaq R."/>
            <person name="Waqas M."/>
            <person name="Abbas N."/>
            <person name="Nielsen T.K."/>
            <person name="Hansen L.H."/>
            <person name="Hussain S."/>
            <person name="Shahid M."/>
        </authorList>
    </citation>
    <scope>NUCLEOTIDE SEQUENCE</scope>
    <source>
        <strain evidence="3">S14</strain>
    </source>
</reference>
<dbReference type="InterPro" id="IPR053146">
    <property type="entry name" value="QDO-like"/>
</dbReference>
<dbReference type="PANTHER" id="PTHR36440:SF1">
    <property type="entry name" value="PUTATIVE (AFU_ORTHOLOGUE AFUA_8G07350)-RELATED"/>
    <property type="match status" value="1"/>
</dbReference>
<dbReference type="RefSeq" id="WP_309390763.1">
    <property type="nucleotide sequence ID" value="NZ_JADBEO010000014.1"/>
</dbReference>
<evidence type="ECO:0000313" key="4">
    <source>
        <dbReference type="Proteomes" id="UP001181622"/>
    </source>
</evidence>
<dbReference type="Pfam" id="PF07883">
    <property type="entry name" value="Cupin_2"/>
    <property type="match status" value="1"/>
</dbReference>
<dbReference type="PANTHER" id="PTHR36440">
    <property type="entry name" value="PUTATIVE (AFU_ORTHOLOGUE AFUA_8G07350)-RELATED"/>
    <property type="match status" value="1"/>
</dbReference>